<evidence type="ECO:0000313" key="3">
    <source>
        <dbReference type="Proteomes" id="UP000314294"/>
    </source>
</evidence>
<evidence type="ECO:0000256" key="1">
    <source>
        <dbReference type="SAM" id="Phobius"/>
    </source>
</evidence>
<keyword evidence="1" id="KW-1133">Transmembrane helix</keyword>
<dbReference type="Proteomes" id="UP000314294">
    <property type="component" value="Unassembled WGS sequence"/>
</dbReference>
<protein>
    <submittedName>
        <fullName evidence="2">Uncharacterized protein</fullName>
    </submittedName>
</protein>
<dbReference type="EMBL" id="SRLO01001303">
    <property type="protein sequence ID" value="TNN39172.1"/>
    <property type="molecule type" value="Genomic_DNA"/>
</dbReference>
<keyword evidence="3" id="KW-1185">Reference proteome</keyword>
<dbReference type="AlphaFoldDB" id="A0A4Z2FFI0"/>
<organism evidence="2 3">
    <name type="scientific">Liparis tanakae</name>
    <name type="common">Tanaka's snailfish</name>
    <dbReference type="NCBI Taxonomy" id="230148"/>
    <lineage>
        <taxon>Eukaryota</taxon>
        <taxon>Metazoa</taxon>
        <taxon>Chordata</taxon>
        <taxon>Craniata</taxon>
        <taxon>Vertebrata</taxon>
        <taxon>Euteleostomi</taxon>
        <taxon>Actinopterygii</taxon>
        <taxon>Neopterygii</taxon>
        <taxon>Teleostei</taxon>
        <taxon>Neoteleostei</taxon>
        <taxon>Acanthomorphata</taxon>
        <taxon>Eupercaria</taxon>
        <taxon>Perciformes</taxon>
        <taxon>Cottioidei</taxon>
        <taxon>Cottales</taxon>
        <taxon>Liparidae</taxon>
        <taxon>Liparis</taxon>
    </lineage>
</organism>
<feature type="transmembrane region" description="Helical" evidence="1">
    <location>
        <begin position="24"/>
        <end position="46"/>
    </location>
</feature>
<comment type="caution">
    <text evidence="2">The sequence shown here is derived from an EMBL/GenBank/DDBJ whole genome shotgun (WGS) entry which is preliminary data.</text>
</comment>
<name>A0A4Z2FFI0_9TELE</name>
<gene>
    <name evidence="2" type="ORF">EYF80_050660</name>
</gene>
<sequence length="106" mass="11735">MPTETMTIYTSSRVTCHRDDDDNVFWGAQLVSLSVFLVFAARAALLGRAAPRTVKRCGRDEGAASSLTPVSCTCQWVENVPGTMSNRFSSQKIVTFRYNSLRPTAR</sequence>
<keyword evidence="1" id="KW-0472">Membrane</keyword>
<evidence type="ECO:0000313" key="2">
    <source>
        <dbReference type="EMBL" id="TNN39172.1"/>
    </source>
</evidence>
<reference evidence="2 3" key="1">
    <citation type="submission" date="2019-03" db="EMBL/GenBank/DDBJ databases">
        <title>First draft genome of Liparis tanakae, snailfish: a comprehensive survey of snailfish specific genes.</title>
        <authorList>
            <person name="Kim W."/>
            <person name="Song I."/>
            <person name="Jeong J.-H."/>
            <person name="Kim D."/>
            <person name="Kim S."/>
            <person name="Ryu S."/>
            <person name="Song J.Y."/>
            <person name="Lee S.K."/>
        </authorList>
    </citation>
    <scope>NUCLEOTIDE SEQUENCE [LARGE SCALE GENOMIC DNA]</scope>
    <source>
        <tissue evidence="2">Muscle</tissue>
    </source>
</reference>
<proteinExistence type="predicted"/>
<keyword evidence="1" id="KW-0812">Transmembrane</keyword>
<accession>A0A4Z2FFI0</accession>